<sequence>MNAAKEKFEIVSGAAPPPFRIFAGGLPRRRRLRNAFGLIQEYCKSEWKKQRKLLVLGIKARLGISFGRIQLGAAPVRRDSSGNTVYFAKSLSCPYNTLVFGT</sequence>
<dbReference type="AlphaFoldDB" id="A0A1G2MUU9"/>
<proteinExistence type="predicted"/>
<dbReference type="EMBL" id="MHRQ01000017">
    <property type="protein sequence ID" value="OHA26731.1"/>
    <property type="molecule type" value="Genomic_DNA"/>
</dbReference>
<evidence type="ECO:0000313" key="1">
    <source>
        <dbReference type="EMBL" id="OHA26731.1"/>
    </source>
</evidence>
<gene>
    <name evidence="1" type="ORF">A3C06_00265</name>
</gene>
<dbReference type="Proteomes" id="UP000177565">
    <property type="component" value="Unassembled WGS sequence"/>
</dbReference>
<evidence type="ECO:0000313" key="2">
    <source>
        <dbReference type="Proteomes" id="UP000177565"/>
    </source>
</evidence>
<name>A0A1G2MUU9_9BACT</name>
<comment type="caution">
    <text evidence="1">The sequence shown here is derived from an EMBL/GenBank/DDBJ whole genome shotgun (WGS) entry which is preliminary data.</text>
</comment>
<reference evidence="1 2" key="1">
    <citation type="journal article" date="2016" name="Nat. Commun.">
        <title>Thousands of microbial genomes shed light on interconnected biogeochemical processes in an aquifer system.</title>
        <authorList>
            <person name="Anantharaman K."/>
            <person name="Brown C.T."/>
            <person name="Hug L.A."/>
            <person name="Sharon I."/>
            <person name="Castelle C.J."/>
            <person name="Probst A.J."/>
            <person name="Thomas B.C."/>
            <person name="Singh A."/>
            <person name="Wilkins M.J."/>
            <person name="Karaoz U."/>
            <person name="Brodie E.L."/>
            <person name="Williams K.H."/>
            <person name="Hubbard S.S."/>
            <person name="Banfield J.F."/>
        </authorList>
    </citation>
    <scope>NUCLEOTIDE SEQUENCE [LARGE SCALE GENOMIC DNA]</scope>
</reference>
<protein>
    <submittedName>
        <fullName evidence="1">Uncharacterized protein</fullName>
    </submittedName>
</protein>
<organism evidence="1 2">
    <name type="scientific">Candidatus Taylorbacteria bacterium RIFCSPHIGHO2_02_FULL_46_13</name>
    <dbReference type="NCBI Taxonomy" id="1802312"/>
    <lineage>
        <taxon>Bacteria</taxon>
        <taxon>Candidatus Tayloriibacteriota</taxon>
    </lineage>
</organism>
<accession>A0A1G2MUU9</accession>